<dbReference type="InterPro" id="IPR039420">
    <property type="entry name" value="WalR-like"/>
</dbReference>
<evidence type="ECO:0000313" key="11">
    <source>
        <dbReference type="Proteomes" id="UP001500238"/>
    </source>
</evidence>
<dbReference type="CDD" id="cd00383">
    <property type="entry name" value="trans_reg_C"/>
    <property type="match status" value="1"/>
</dbReference>
<dbReference type="EMBL" id="BAAAES010000010">
    <property type="protein sequence ID" value="GAA0674607.1"/>
    <property type="molecule type" value="Genomic_DNA"/>
</dbReference>
<keyword evidence="11" id="KW-1185">Reference proteome</keyword>
<keyword evidence="3" id="KW-0805">Transcription regulation</keyword>
<dbReference type="PANTHER" id="PTHR48111">
    <property type="entry name" value="REGULATOR OF RPOS"/>
    <property type="match status" value="1"/>
</dbReference>
<dbReference type="PROSITE" id="PS51755">
    <property type="entry name" value="OMPR_PHOB"/>
    <property type="match status" value="1"/>
</dbReference>
<dbReference type="InterPro" id="IPR011006">
    <property type="entry name" value="CheY-like_superfamily"/>
</dbReference>
<evidence type="ECO:0000259" key="8">
    <source>
        <dbReference type="PROSITE" id="PS50110"/>
    </source>
</evidence>
<keyword evidence="2" id="KW-0902">Two-component regulatory system</keyword>
<proteinExistence type="predicted"/>
<dbReference type="SUPFAM" id="SSF46894">
    <property type="entry name" value="C-terminal effector domain of the bipartite response regulators"/>
    <property type="match status" value="1"/>
</dbReference>
<dbReference type="PANTHER" id="PTHR48111:SF22">
    <property type="entry name" value="REGULATOR OF RPOS"/>
    <property type="match status" value="1"/>
</dbReference>
<dbReference type="Gene3D" id="1.10.10.10">
    <property type="entry name" value="Winged helix-like DNA-binding domain superfamily/Winged helix DNA-binding domain"/>
    <property type="match status" value="1"/>
</dbReference>
<evidence type="ECO:0000256" key="1">
    <source>
        <dbReference type="ARBA" id="ARBA00022553"/>
    </source>
</evidence>
<feature type="modified residue" description="4-aspartylphosphate" evidence="6">
    <location>
        <position position="53"/>
    </location>
</feature>
<keyword evidence="4 7" id="KW-0238">DNA-binding</keyword>
<dbReference type="InterPro" id="IPR001789">
    <property type="entry name" value="Sig_transdc_resp-reg_receiver"/>
</dbReference>
<dbReference type="RefSeq" id="WP_163957007.1">
    <property type="nucleotide sequence ID" value="NZ_BAAAES010000010.1"/>
</dbReference>
<dbReference type="Pfam" id="PF00072">
    <property type="entry name" value="Response_reg"/>
    <property type="match status" value="1"/>
</dbReference>
<accession>A0ABN1HYY6</accession>
<evidence type="ECO:0000256" key="5">
    <source>
        <dbReference type="ARBA" id="ARBA00023163"/>
    </source>
</evidence>
<evidence type="ECO:0000256" key="7">
    <source>
        <dbReference type="PROSITE-ProRule" id="PRU01091"/>
    </source>
</evidence>
<evidence type="ECO:0000256" key="6">
    <source>
        <dbReference type="PROSITE-ProRule" id="PRU00169"/>
    </source>
</evidence>
<evidence type="ECO:0000259" key="9">
    <source>
        <dbReference type="PROSITE" id="PS51755"/>
    </source>
</evidence>
<dbReference type="InterPro" id="IPR001867">
    <property type="entry name" value="OmpR/PhoB-type_DNA-bd"/>
</dbReference>
<feature type="domain" description="Response regulatory" evidence="8">
    <location>
        <begin position="4"/>
        <end position="118"/>
    </location>
</feature>
<sequence>MTLDLLLVEDDADYAAALAAELRDIGHRVDIAGDGRAAIAAMNARAFDAVVLDRMMPRLDGMSVLQKLRDGGMTLPIVMLTALGASQDKVEGLEAGADDYVVKPVAAIELHARLHAVLRGRQWSGGAGASGDTLRAGDIVVSPTTFRAWRDGVPLDLAKLELKLLVELVRNVDAVLTRAMLIERVWGYDFMPDTNIVDVHIRRLRLKLGESGGEDRIRTVRGIGYMLRG</sequence>
<dbReference type="Proteomes" id="UP001500238">
    <property type="component" value="Unassembled WGS sequence"/>
</dbReference>
<feature type="domain" description="OmpR/PhoB-type" evidence="9">
    <location>
        <begin position="131"/>
        <end position="229"/>
    </location>
</feature>
<dbReference type="Pfam" id="PF00486">
    <property type="entry name" value="Trans_reg_C"/>
    <property type="match status" value="1"/>
</dbReference>
<dbReference type="SMART" id="SM00862">
    <property type="entry name" value="Trans_reg_C"/>
    <property type="match status" value="1"/>
</dbReference>
<dbReference type="CDD" id="cd17574">
    <property type="entry name" value="REC_OmpR"/>
    <property type="match status" value="1"/>
</dbReference>
<dbReference type="SUPFAM" id="SSF52172">
    <property type="entry name" value="CheY-like"/>
    <property type="match status" value="1"/>
</dbReference>
<name>A0ABN1HYY6_9SPHN</name>
<dbReference type="InterPro" id="IPR016032">
    <property type="entry name" value="Sig_transdc_resp-reg_C-effctor"/>
</dbReference>
<keyword evidence="5" id="KW-0804">Transcription</keyword>
<dbReference type="Gene3D" id="3.40.50.2300">
    <property type="match status" value="1"/>
</dbReference>
<gene>
    <name evidence="10" type="ORF">GCM10009102_28320</name>
</gene>
<dbReference type="SMART" id="SM00448">
    <property type="entry name" value="REC"/>
    <property type="match status" value="1"/>
</dbReference>
<dbReference type="PROSITE" id="PS50110">
    <property type="entry name" value="RESPONSE_REGULATORY"/>
    <property type="match status" value="1"/>
</dbReference>
<evidence type="ECO:0000256" key="4">
    <source>
        <dbReference type="ARBA" id="ARBA00023125"/>
    </source>
</evidence>
<keyword evidence="1 6" id="KW-0597">Phosphoprotein</keyword>
<evidence type="ECO:0000256" key="2">
    <source>
        <dbReference type="ARBA" id="ARBA00023012"/>
    </source>
</evidence>
<feature type="DNA-binding region" description="OmpR/PhoB-type" evidence="7">
    <location>
        <begin position="131"/>
        <end position="229"/>
    </location>
</feature>
<dbReference type="InterPro" id="IPR036388">
    <property type="entry name" value="WH-like_DNA-bd_sf"/>
</dbReference>
<reference evidence="10 11" key="1">
    <citation type="journal article" date="2019" name="Int. J. Syst. Evol. Microbiol.">
        <title>The Global Catalogue of Microorganisms (GCM) 10K type strain sequencing project: providing services to taxonomists for standard genome sequencing and annotation.</title>
        <authorList>
            <consortium name="The Broad Institute Genomics Platform"/>
            <consortium name="The Broad Institute Genome Sequencing Center for Infectious Disease"/>
            <person name="Wu L."/>
            <person name="Ma J."/>
        </authorList>
    </citation>
    <scope>NUCLEOTIDE SEQUENCE [LARGE SCALE GENOMIC DNA]</scope>
    <source>
        <strain evidence="10 11">JCM 14603</strain>
    </source>
</reference>
<evidence type="ECO:0000256" key="3">
    <source>
        <dbReference type="ARBA" id="ARBA00023015"/>
    </source>
</evidence>
<evidence type="ECO:0000313" key="10">
    <source>
        <dbReference type="EMBL" id="GAA0674607.1"/>
    </source>
</evidence>
<organism evidence="10 11">
    <name type="scientific">Sphingomonas insulae</name>
    <dbReference type="NCBI Taxonomy" id="424800"/>
    <lineage>
        <taxon>Bacteria</taxon>
        <taxon>Pseudomonadati</taxon>
        <taxon>Pseudomonadota</taxon>
        <taxon>Alphaproteobacteria</taxon>
        <taxon>Sphingomonadales</taxon>
        <taxon>Sphingomonadaceae</taxon>
        <taxon>Sphingomonas</taxon>
    </lineage>
</organism>
<comment type="caution">
    <text evidence="10">The sequence shown here is derived from an EMBL/GenBank/DDBJ whole genome shotgun (WGS) entry which is preliminary data.</text>
</comment>
<protein>
    <submittedName>
        <fullName evidence="10">Response regulator transcription factor</fullName>
    </submittedName>
</protein>